<organism evidence="2 3">
    <name type="scientific">Lentithecium fluviatile CBS 122367</name>
    <dbReference type="NCBI Taxonomy" id="1168545"/>
    <lineage>
        <taxon>Eukaryota</taxon>
        <taxon>Fungi</taxon>
        <taxon>Dikarya</taxon>
        <taxon>Ascomycota</taxon>
        <taxon>Pezizomycotina</taxon>
        <taxon>Dothideomycetes</taxon>
        <taxon>Pleosporomycetidae</taxon>
        <taxon>Pleosporales</taxon>
        <taxon>Massarineae</taxon>
        <taxon>Lentitheciaceae</taxon>
        <taxon>Lentithecium</taxon>
    </lineage>
</organism>
<keyword evidence="3" id="KW-1185">Reference proteome</keyword>
<sequence>MRCCSCVQSSPPSALCAVIKNIPPLCCPYDAAHASNGHAGLGAAAAHLVQAGGDQAAVLYQILIFNIGPRPAALARKTKKPRRNAAGRSPERAADSPSGAEQCAAMVKPRGLAAVAYRGARVISDAETKSAGSAPGCTVAQPHCRVEQHQTARDVYELLRYGYSLESGNCAVRGQVALKLPKQANDAPPASLQSSDGGPQRHQPFLRIRSPSSLCLGCKTAKRCFEKPASNLAAAALNRNQLRCRQRNAVVLTGGHPALLRSLSSSDANSKFTSAARHREVGNRPAGDIRVASAPALHRDLVAAGEPPSSRTTPCQVSRLAEWETGVTRAGWHHSLTVLPFS</sequence>
<protein>
    <submittedName>
        <fullName evidence="2">Uncharacterized protein</fullName>
    </submittedName>
</protein>
<feature type="region of interest" description="Disordered" evidence="1">
    <location>
        <begin position="75"/>
        <end position="100"/>
    </location>
</feature>
<proteinExistence type="predicted"/>
<dbReference type="AlphaFoldDB" id="A0A6G1J2M1"/>
<dbReference type="EMBL" id="MU005581">
    <property type="protein sequence ID" value="KAF2684463.1"/>
    <property type="molecule type" value="Genomic_DNA"/>
</dbReference>
<evidence type="ECO:0000313" key="3">
    <source>
        <dbReference type="Proteomes" id="UP000799291"/>
    </source>
</evidence>
<evidence type="ECO:0000256" key="1">
    <source>
        <dbReference type="SAM" id="MobiDB-lite"/>
    </source>
</evidence>
<gene>
    <name evidence="2" type="ORF">K458DRAFT_487342</name>
</gene>
<feature type="compositionally biased region" description="Basic residues" evidence="1">
    <location>
        <begin position="76"/>
        <end position="85"/>
    </location>
</feature>
<feature type="region of interest" description="Disordered" evidence="1">
    <location>
        <begin position="183"/>
        <end position="203"/>
    </location>
</feature>
<dbReference type="Proteomes" id="UP000799291">
    <property type="component" value="Unassembled WGS sequence"/>
</dbReference>
<reference evidence="2" key="1">
    <citation type="journal article" date="2020" name="Stud. Mycol.">
        <title>101 Dothideomycetes genomes: a test case for predicting lifestyles and emergence of pathogens.</title>
        <authorList>
            <person name="Haridas S."/>
            <person name="Albert R."/>
            <person name="Binder M."/>
            <person name="Bloem J."/>
            <person name="Labutti K."/>
            <person name="Salamov A."/>
            <person name="Andreopoulos B."/>
            <person name="Baker S."/>
            <person name="Barry K."/>
            <person name="Bills G."/>
            <person name="Bluhm B."/>
            <person name="Cannon C."/>
            <person name="Castanera R."/>
            <person name="Culley D."/>
            <person name="Daum C."/>
            <person name="Ezra D."/>
            <person name="Gonzalez J."/>
            <person name="Henrissat B."/>
            <person name="Kuo A."/>
            <person name="Liang C."/>
            <person name="Lipzen A."/>
            <person name="Lutzoni F."/>
            <person name="Magnuson J."/>
            <person name="Mondo S."/>
            <person name="Nolan M."/>
            <person name="Ohm R."/>
            <person name="Pangilinan J."/>
            <person name="Park H.-J."/>
            <person name="Ramirez L."/>
            <person name="Alfaro M."/>
            <person name="Sun H."/>
            <person name="Tritt A."/>
            <person name="Yoshinaga Y."/>
            <person name="Zwiers L.-H."/>
            <person name="Turgeon B."/>
            <person name="Goodwin S."/>
            <person name="Spatafora J."/>
            <person name="Crous P."/>
            <person name="Grigoriev I."/>
        </authorList>
    </citation>
    <scope>NUCLEOTIDE SEQUENCE</scope>
    <source>
        <strain evidence="2">CBS 122367</strain>
    </source>
</reference>
<name>A0A6G1J2M1_9PLEO</name>
<evidence type="ECO:0000313" key="2">
    <source>
        <dbReference type="EMBL" id="KAF2684463.1"/>
    </source>
</evidence>
<accession>A0A6G1J2M1</accession>